<evidence type="ECO:0000313" key="1">
    <source>
        <dbReference type="EMBL" id="PJE77331.1"/>
    </source>
</evidence>
<name>A0A2H9T284_9ZZZZ</name>
<proteinExistence type="predicted"/>
<protein>
    <submittedName>
        <fullName evidence="1">Uncharacterized protein</fullName>
    </submittedName>
</protein>
<accession>A0A2H9T284</accession>
<gene>
    <name evidence="1" type="ORF">CI610_03752</name>
</gene>
<comment type="caution">
    <text evidence="1">The sequence shown here is derived from an EMBL/GenBank/DDBJ whole genome shotgun (WGS) entry which is preliminary data.</text>
</comment>
<dbReference type="EMBL" id="NSIT01000761">
    <property type="protein sequence ID" value="PJE77331.1"/>
    <property type="molecule type" value="Genomic_DNA"/>
</dbReference>
<sequence length="82" mass="10139">MVTSYQELLMHLALIQGQQVFIDAQAALLMLRRRRRRNKRQPRLFWVRPWLSVERRLQFGHYDRLMTELRVEDHHSFLNFMS</sequence>
<dbReference type="AlphaFoldDB" id="A0A2H9T284"/>
<reference evidence="1" key="1">
    <citation type="journal article" date="2017" name="Appl. Environ. Microbiol.">
        <title>Molecular characterization of an Endozoicomonas-like organism causing infection in king scallop Pecten maximus L.</title>
        <authorList>
            <person name="Cano I."/>
            <person name="van Aerle R."/>
            <person name="Ross S."/>
            <person name="Verner-Jeffreys D.W."/>
            <person name="Paley R.K."/>
            <person name="Rimmer G."/>
            <person name="Ryder D."/>
            <person name="Hooper P."/>
            <person name="Stone D."/>
            <person name="Feist S.W."/>
        </authorList>
    </citation>
    <scope>NUCLEOTIDE SEQUENCE</scope>
</reference>
<organism evidence="1">
    <name type="scientific">invertebrate metagenome</name>
    <dbReference type="NCBI Taxonomy" id="1711999"/>
    <lineage>
        <taxon>unclassified sequences</taxon>
        <taxon>metagenomes</taxon>
        <taxon>organismal metagenomes</taxon>
    </lineage>
</organism>